<accession>A0A1L5PB26</accession>
<protein>
    <submittedName>
        <fullName evidence="2">Uncharacterized protein</fullName>
    </submittedName>
</protein>
<proteinExistence type="predicted"/>
<keyword evidence="2" id="KW-0614">Plasmid</keyword>
<reference evidence="2 3" key="1">
    <citation type="submission" date="2016-09" db="EMBL/GenBank/DDBJ databases">
        <title>The complete genome sequences of Rhizobium gallicum, symbiovars gallicum and phaseoli, symbionts associated to common bean (Phaseolus vulgaris).</title>
        <authorList>
            <person name="Bustos P."/>
            <person name="Santamaria R.I."/>
            <person name="Perez-Carrascal O.M."/>
            <person name="Juarez S."/>
            <person name="Lozano L."/>
            <person name="Martinez-Flores I."/>
            <person name="Martinez-Romero E."/>
            <person name="Cevallos M."/>
            <person name="Romero D."/>
            <person name="Davila G."/>
            <person name="Gonzalez V."/>
        </authorList>
    </citation>
    <scope>NUCLEOTIDE SEQUENCE [LARGE SCALE GENOMIC DNA]</scope>
    <source>
        <strain evidence="2 3">8C-3</strain>
        <plasmid evidence="3">Plasmid prsp8c3b</plasmid>
    </source>
</reference>
<feature type="region of interest" description="Disordered" evidence="1">
    <location>
        <begin position="1"/>
        <end position="21"/>
    </location>
</feature>
<dbReference type="EMBL" id="CP017243">
    <property type="protein sequence ID" value="APO77369.1"/>
    <property type="molecule type" value="Genomic_DNA"/>
</dbReference>
<evidence type="ECO:0000313" key="2">
    <source>
        <dbReference type="EMBL" id="APO77369.1"/>
    </source>
</evidence>
<name>A0A1L5PB26_RHIET</name>
<dbReference type="AlphaFoldDB" id="A0A1L5PB26"/>
<sequence>MVYRNAPSAISPPRRWSSSSCWPLRQLGDSRRHRAPIAAAAQPASTHLHSDKAMAKIIVTPARAGPVEIAAFLMKGDVDPLDAKK</sequence>
<evidence type="ECO:0000256" key="1">
    <source>
        <dbReference type="SAM" id="MobiDB-lite"/>
    </source>
</evidence>
<dbReference type="Proteomes" id="UP000185109">
    <property type="component" value="Plasmid pRsp8C3b"/>
</dbReference>
<geneLocation type="plasmid" evidence="3">
    <name>prsp8c3b</name>
</geneLocation>
<gene>
    <name evidence="2" type="ORF">AM571_PB00072</name>
</gene>
<organism evidence="2 3">
    <name type="scientific">Rhizobium etli 8C-3</name>
    <dbReference type="NCBI Taxonomy" id="538025"/>
    <lineage>
        <taxon>Bacteria</taxon>
        <taxon>Pseudomonadati</taxon>
        <taxon>Pseudomonadota</taxon>
        <taxon>Alphaproteobacteria</taxon>
        <taxon>Hyphomicrobiales</taxon>
        <taxon>Rhizobiaceae</taxon>
        <taxon>Rhizobium/Agrobacterium group</taxon>
        <taxon>Rhizobium</taxon>
    </lineage>
</organism>
<evidence type="ECO:0000313" key="3">
    <source>
        <dbReference type="Proteomes" id="UP000185109"/>
    </source>
</evidence>